<gene>
    <name evidence="1" type="ORF">AMAG_13414</name>
</gene>
<dbReference type="Proteomes" id="UP000054350">
    <property type="component" value="Unassembled WGS sequence"/>
</dbReference>
<reference evidence="1 2" key="1">
    <citation type="submission" date="2009-11" db="EMBL/GenBank/DDBJ databases">
        <title>Annotation of Allomyces macrogynus ATCC 38327.</title>
        <authorList>
            <consortium name="The Broad Institute Genome Sequencing Platform"/>
            <person name="Russ C."/>
            <person name="Cuomo C."/>
            <person name="Burger G."/>
            <person name="Gray M.W."/>
            <person name="Holland P.W.H."/>
            <person name="King N."/>
            <person name="Lang F.B.F."/>
            <person name="Roger A.J."/>
            <person name="Ruiz-Trillo I."/>
            <person name="Young S.K."/>
            <person name="Zeng Q."/>
            <person name="Gargeya S."/>
            <person name="Fitzgerald M."/>
            <person name="Haas B."/>
            <person name="Abouelleil A."/>
            <person name="Alvarado L."/>
            <person name="Arachchi H.M."/>
            <person name="Berlin A."/>
            <person name="Chapman S.B."/>
            <person name="Gearin G."/>
            <person name="Goldberg J."/>
            <person name="Griggs A."/>
            <person name="Gujja S."/>
            <person name="Hansen M."/>
            <person name="Heiman D."/>
            <person name="Howarth C."/>
            <person name="Larimer J."/>
            <person name="Lui A."/>
            <person name="MacDonald P.J.P."/>
            <person name="McCowen C."/>
            <person name="Montmayeur A."/>
            <person name="Murphy C."/>
            <person name="Neiman D."/>
            <person name="Pearson M."/>
            <person name="Priest M."/>
            <person name="Roberts A."/>
            <person name="Saif S."/>
            <person name="Shea T."/>
            <person name="Sisk P."/>
            <person name="Stolte C."/>
            <person name="Sykes S."/>
            <person name="Wortman J."/>
            <person name="Nusbaum C."/>
            <person name="Birren B."/>
        </authorList>
    </citation>
    <scope>NUCLEOTIDE SEQUENCE [LARGE SCALE GENOMIC DNA]</scope>
    <source>
        <strain evidence="1 2">ATCC 38327</strain>
    </source>
</reference>
<evidence type="ECO:0000313" key="1">
    <source>
        <dbReference type="EMBL" id="KNE68774.1"/>
    </source>
</evidence>
<accession>A0A0L0T2G3</accession>
<dbReference type="EMBL" id="GG745358">
    <property type="protein sequence ID" value="KNE68774.1"/>
    <property type="molecule type" value="Genomic_DNA"/>
</dbReference>
<dbReference type="VEuPathDB" id="FungiDB:AMAG_13414"/>
<name>A0A0L0T2G3_ALLM3</name>
<dbReference type="AlphaFoldDB" id="A0A0L0T2G3"/>
<protein>
    <submittedName>
        <fullName evidence="1">Uncharacterized protein</fullName>
    </submittedName>
</protein>
<evidence type="ECO:0000313" key="2">
    <source>
        <dbReference type="Proteomes" id="UP000054350"/>
    </source>
</evidence>
<keyword evidence="2" id="KW-1185">Reference proteome</keyword>
<proteinExistence type="predicted"/>
<sequence>MQVHVAKSGISKADRARLAVKYDVIQRENGFDPSWEVPYHEFLKVEEEYDKEEYDGEENEESDE</sequence>
<reference evidence="2" key="2">
    <citation type="submission" date="2009-11" db="EMBL/GenBank/DDBJ databases">
        <title>The Genome Sequence of Allomyces macrogynus strain ATCC 38327.</title>
        <authorList>
            <consortium name="The Broad Institute Genome Sequencing Platform"/>
            <person name="Russ C."/>
            <person name="Cuomo C."/>
            <person name="Shea T."/>
            <person name="Young S.K."/>
            <person name="Zeng Q."/>
            <person name="Koehrsen M."/>
            <person name="Haas B."/>
            <person name="Borodovsky M."/>
            <person name="Guigo R."/>
            <person name="Alvarado L."/>
            <person name="Berlin A."/>
            <person name="Borenstein D."/>
            <person name="Chen Z."/>
            <person name="Engels R."/>
            <person name="Freedman E."/>
            <person name="Gellesch M."/>
            <person name="Goldberg J."/>
            <person name="Griggs A."/>
            <person name="Gujja S."/>
            <person name="Heiman D."/>
            <person name="Hepburn T."/>
            <person name="Howarth C."/>
            <person name="Jen D."/>
            <person name="Larson L."/>
            <person name="Lewis B."/>
            <person name="Mehta T."/>
            <person name="Park D."/>
            <person name="Pearson M."/>
            <person name="Roberts A."/>
            <person name="Saif S."/>
            <person name="Shenoy N."/>
            <person name="Sisk P."/>
            <person name="Stolte C."/>
            <person name="Sykes S."/>
            <person name="Walk T."/>
            <person name="White J."/>
            <person name="Yandava C."/>
            <person name="Burger G."/>
            <person name="Gray M.W."/>
            <person name="Holland P.W.H."/>
            <person name="King N."/>
            <person name="Lang F.B.F."/>
            <person name="Roger A.J."/>
            <person name="Ruiz-Trillo I."/>
            <person name="Lander E."/>
            <person name="Nusbaum C."/>
        </authorList>
    </citation>
    <scope>NUCLEOTIDE SEQUENCE [LARGE SCALE GENOMIC DNA]</scope>
    <source>
        <strain evidence="2">ATCC 38327</strain>
    </source>
</reference>
<organism evidence="1 2">
    <name type="scientific">Allomyces macrogynus (strain ATCC 38327)</name>
    <name type="common">Allomyces javanicus var. macrogynus</name>
    <dbReference type="NCBI Taxonomy" id="578462"/>
    <lineage>
        <taxon>Eukaryota</taxon>
        <taxon>Fungi</taxon>
        <taxon>Fungi incertae sedis</taxon>
        <taxon>Blastocladiomycota</taxon>
        <taxon>Blastocladiomycetes</taxon>
        <taxon>Blastocladiales</taxon>
        <taxon>Blastocladiaceae</taxon>
        <taxon>Allomyces</taxon>
    </lineage>
</organism>